<organism evidence="8 9">
    <name type="scientific">Gracilariopsis chorda</name>
    <dbReference type="NCBI Taxonomy" id="448386"/>
    <lineage>
        <taxon>Eukaryota</taxon>
        <taxon>Rhodophyta</taxon>
        <taxon>Florideophyceae</taxon>
        <taxon>Rhodymeniophycidae</taxon>
        <taxon>Gracilariales</taxon>
        <taxon>Gracilariaceae</taxon>
        <taxon>Gracilariopsis</taxon>
    </lineage>
</organism>
<dbReference type="Gene3D" id="1.10.579.10">
    <property type="entry name" value="DNA Cyclobutane Dipyrimidine Photolyase, subunit A, domain 3"/>
    <property type="match status" value="1"/>
</dbReference>
<reference evidence="8 9" key="1">
    <citation type="journal article" date="2018" name="Mol. Biol. Evol.">
        <title>Analysis of the draft genome of the red seaweed Gracilariopsis chorda provides insights into genome size evolution in Rhodophyta.</title>
        <authorList>
            <person name="Lee J."/>
            <person name="Yang E.C."/>
            <person name="Graf L."/>
            <person name="Yang J.H."/>
            <person name="Qiu H."/>
            <person name="Zel Zion U."/>
            <person name="Chan C.X."/>
            <person name="Stephens T.G."/>
            <person name="Weber A.P.M."/>
            <person name="Boo G.H."/>
            <person name="Boo S.M."/>
            <person name="Kim K.M."/>
            <person name="Shin Y."/>
            <person name="Jung M."/>
            <person name="Lee S.J."/>
            <person name="Yim H.S."/>
            <person name="Lee J.H."/>
            <person name="Bhattacharya D."/>
            <person name="Yoon H.S."/>
        </authorList>
    </citation>
    <scope>NUCLEOTIDE SEQUENCE [LARGE SCALE GENOMIC DNA]</scope>
    <source>
        <strain evidence="8 9">SKKU-2015</strain>
        <tissue evidence="8">Whole body</tissue>
    </source>
</reference>
<gene>
    <name evidence="8" type="ORF">BWQ96_02299</name>
</gene>
<dbReference type="InterPro" id="IPR006050">
    <property type="entry name" value="DNA_photolyase_N"/>
</dbReference>
<dbReference type="GO" id="GO:0006139">
    <property type="term" value="P:nucleobase-containing compound metabolic process"/>
    <property type="evidence" value="ECO:0007669"/>
    <property type="project" value="UniProtKB-ARBA"/>
</dbReference>
<dbReference type="PRINTS" id="PR00147">
    <property type="entry name" value="DNAPHOTLYASE"/>
</dbReference>
<comment type="similarity">
    <text evidence="1">Belongs to the DNA photolyase class-1 family.</text>
</comment>
<dbReference type="OrthoDB" id="435881at2759"/>
<dbReference type="GO" id="GO:0071949">
    <property type="term" value="F:FAD binding"/>
    <property type="evidence" value="ECO:0007669"/>
    <property type="project" value="TreeGrafter"/>
</dbReference>
<accession>A0A2V3J0S7</accession>
<dbReference type="PROSITE" id="PS00394">
    <property type="entry name" value="DNA_PHOTOLYASES_1_1"/>
    <property type="match status" value="1"/>
</dbReference>
<feature type="compositionally biased region" description="Basic residues" evidence="6">
    <location>
        <begin position="496"/>
        <end position="511"/>
    </location>
</feature>
<dbReference type="Gene3D" id="3.40.50.620">
    <property type="entry name" value="HUPs"/>
    <property type="match status" value="1"/>
</dbReference>
<keyword evidence="9" id="KW-1185">Reference proteome</keyword>
<proteinExistence type="inferred from homology"/>
<keyword evidence="4" id="KW-0157">Chromophore</keyword>
<protein>
    <submittedName>
        <fullName evidence="8">Cryptochrome-like protein cry2</fullName>
    </submittedName>
</protein>
<comment type="cofactor">
    <cofactor evidence="5">
        <name>FAD</name>
        <dbReference type="ChEBI" id="CHEBI:57692"/>
    </cofactor>
    <text evidence="5">Binds 1 FAD per subunit.</text>
</comment>
<evidence type="ECO:0000256" key="3">
    <source>
        <dbReference type="ARBA" id="ARBA00022827"/>
    </source>
</evidence>
<comment type="caution">
    <text evidence="8">The sequence shown here is derived from an EMBL/GenBank/DDBJ whole genome shotgun (WGS) entry which is preliminary data.</text>
</comment>
<keyword evidence="2 5" id="KW-0285">Flavoprotein</keyword>
<dbReference type="GO" id="GO:0003677">
    <property type="term" value="F:DNA binding"/>
    <property type="evidence" value="ECO:0007669"/>
    <property type="project" value="TreeGrafter"/>
</dbReference>
<dbReference type="InterPro" id="IPR005101">
    <property type="entry name" value="Cryptochr/Photolyase_FAD-bd"/>
</dbReference>
<dbReference type="Pfam" id="PF03441">
    <property type="entry name" value="FAD_binding_7"/>
    <property type="match status" value="1"/>
</dbReference>
<dbReference type="InterPro" id="IPR036134">
    <property type="entry name" value="Crypto/Photolyase_FAD-like_sf"/>
</dbReference>
<dbReference type="GO" id="GO:0003904">
    <property type="term" value="F:deoxyribodipyrimidine photo-lyase activity"/>
    <property type="evidence" value="ECO:0007669"/>
    <property type="project" value="TreeGrafter"/>
</dbReference>
<dbReference type="EMBL" id="NBIV01000018">
    <property type="protein sequence ID" value="PXF47913.1"/>
    <property type="molecule type" value="Genomic_DNA"/>
</dbReference>
<dbReference type="GO" id="GO:0006950">
    <property type="term" value="P:response to stress"/>
    <property type="evidence" value="ECO:0007669"/>
    <property type="project" value="UniProtKB-ARBA"/>
</dbReference>
<dbReference type="SUPFAM" id="SSF52425">
    <property type="entry name" value="Cryptochrome/photolyase, N-terminal domain"/>
    <property type="match status" value="1"/>
</dbReference>
<dbReference type="InterPro" id="IPR036155">
    <property type="entry name" value="Crypto/Photolyase_N_sf"/>
</dbReference>
<evidence type="ECO:0000313" key="9">
    <source>
        <dbReference type="Proteomes" id="UP000247409"/>
    </source>
</evidence>
<dbReference type="PANTHER" id="PTHR11455">
    <property type="entry name" value="CRYPTOCHROME"/>
    <property type="match status" value="1"/>
</dbReference>
<feature type="region of interest" description="Disordered" evidence="6">
    <location>
        <begin position="252"/>
        <end position="271"/>
    </location>
</feature>
<feature type="binding site" evidence="5">
    <location>
        <position position="278"/>
    </location>
    <ligand>
        <name>FAD</name>
        <dbReference type="ChEBI" id="CHEBI:57692"/>
    </ligand>
</feature>
<dbReference type="InterPro" id="IPR002081">
    <property type="entry name" value="Cryptochrome/DNA_photolyase_1"/>
</dbReference>
<evidence type="ECO:0000256" key="5">
    <source>
        <dbReference type="PIRSR" id="PIRSR602081-1"/>
    </source>
</evidence>
<dbReference type="STRING" id="448386.A0A2V3J0S7"/>
<dbReference type="Pfam" id="PF00875">
    <property type="entry name" value="DNA_photolyase"/>
    <property type="match status" value="1"/>
</dbReference>
<evidence type="ECO:0000256" key="4">
    <source>
        <dbReference type="ARBA" id="ARBA00022991"/>
    </source>
</evidence>
<name>A0A2V3J0S7_9FLOR</name>
<evidence type="ECO:0000259" key="7">
    <source>
        <dbReference type="PROSITE" id="PS51645"/>
    </source>
</evidence>
<evidence type="ECO:0000256" key="6">
    <source>
        <dbReference type="SAM" id="MobiDB-lite"/>
    </source>
</evidence>
<dbReference type="Gene3D" id="1.25.40.80">
    <property type="match status" value="1"/>
</dbReference>
<sequence>MNVFWMHRDCRLQDNPALAAAASASAPLCILYIYDHAHLSSDTFHQSHLRFINQGLQCLNTRLNQQGGHVTFRVGHALHVLKQIHNTSPISAIHVNAIVPNHQERSTRAAVRQWVEQLAITWNESPIPGIVSTGRPSVGWAHHWLQDMHKPVPNLPEPLNFVSSAVLCPETLREPHQLSALKYRGERPEAQTGGEIKATSVLEDFLYQRGKDYSSALSSPVTAWHACSRLSPYLAWGHISLRTVFRALDKRQQQLREQKQSRNRSQPNDPWLKSMSAFAARLRWRSHFSQKLHDDPQMQTQNACRAYDGLRESEWREHMFQAWISGRTGFPMVDACMRALHQSGWINFRMRAMLVSFASYTLWLDWKRLAAPLARLFLDYEPGIHYPQLQMQSGTTGVNALRIYNATKQLLDHDPEGQFVRRYVLELHHVPKKYLAEPSSMALQAQVAADCRIGVDYPSPVVDAPDAYKTARLRFSEVRNRETTRKAVTAVYDKHGSRRGRQTISRNKRERKAQTDSTAEDSRAPKTRRTRRCSVCASEDHIKGLRCRAWMLKAHSPNKNCVKEKESLP</sequence>
<dbReference type="PANTHER" id="PTHR11455:SF9">
    <property type="entry name" value="CRYPTOCHROME CIRCADIAN CLOCK 5 ISOFORM X1"/>
    <property type="match status" value="1"/>
</dbReference>
<dbReference type="SUPFAM" id="SSF48173">
    <property type="entry name" value="Cryptochrome/photolyase FAD-binding domain"/>
    <property type="match status" value="1"/>
</dbReference>
<feature type="binding site" evidence="5">
    <location>
        <position position="213"/>
    </location>
    <ligand>
        <name>FAD</name>
        <dbReference type="ChEBI" id="CHEBI:57692"/>
    </ligand>
</feature>
<dbReference type="InterPro" id="IPR014729">
    <property type="entry name" value="Rossmann-like_a/b/a_fold"/>
</dbReference>
<evidence type="ECO:0000256" key="2">
    <source>
        <dbReference type="ARBA" id="ARBA00022630"/>
    </source>
</evidence>
<feature type="region of interest" description="Disordered" evidence="6">
    <location>
        <begin position="492"/>
        <end position="532"/>
    </location>
</feature>
<dbReference type="InterPro" id="IPR018394">
    <property type="entry name" value="DNA_photolyase_1_CS_C"/>
</dbReference>
<evidence type="ECO:0000256" key="1">
    <source>
        <dbReference type="ARBA" id="ARBA00005862"/>
    </source>
</evidence>
<dbReference type="AlphaFoldDB" id="A0A2V3J0S7"/>
<dbReference type="Proteomes" id="UP000247409">
    <property type="component" value="Unassembled WGS sequence"/>
</dbReference>
<feature type="domain" description="Photolyase/cryptochrome alpha/beta" evidence="7">
    <location>
        <begin position="1"/>
        <end position="130"/>
    </location>
</feature>
<evidence type="ECO:0000313" key="8">
    <source>
        <dbReference type="EMBL" id="PXF47913.1"/>
    </source>
</evidence>
<dbReference type="PROSITE" id="PS51645">
    <property type="entry name" value="PHR_CRY_ALPHA_BETA"/>
    <property type="match status" value="1"/>
</dbReference>
<keyword evidence="3 5" id="KW-0274">FAD</keyword>